<dbReference type="Proteomes" id="UP000198694">
    <property type="component" value="Unassembled WGS sequence"/>
</dbReference>
<sequence>MKHLDWHMILFVGTSLAHDYWLYWGLPRIYFWDVHGRHKKTDPRDDANKAA</sequence>
<dbReference type="RefSeq" id="WP_175559371.1">
    <property type="nucleotide sequence ID" value="NZ_FNFL01000005.1"/>
</dbReference>
<dbReference type="EMBL" id="FNFL01000005">
    <property type="protein sequence ID" value="SDK35945.1"/>
    <property type="molecule type" value="Genomic_DNA"/>
</dbReference>
<keyword evidence="1" id="KW-0812">Transmembrane</keyword>
<evidence type="ECO:0000313" key="3">
    <source>
        <dbReference type="Proteomes" id="UP000198694"/>
    </source>
</evidence>
<evidence type="ECO:0000313" key="2">
    <source>
        <dbReference type="EMBL" id="SDK35945.1"/>
    </source>
</evidence>
<keyword evidence="1" id="KW-1133">Transmembrane helix</keyword>
<dbReference type="AlphaFoldDB" id="A0A1G9BAP4"/>
<name>A0A1G9BAP4_9BACI</name>
<protein>
    <submittedName>
        <fullName evidence="2">Uncharacterized protein</fullName>
    </submittedName>
</protein>
<accession>A0A1G9BAP4</accession>
<feature type="transmembrane region" description="Helical" evidence="1">
    <location>
        <begin position="6"/>
        <end position="26"/>
    </location>
</feature>
<keyword evidence="1" id="KW-0472">Membrane</keyword>
<keyword evidence="3" id="KW-1185">Reference proteome</keyword>
<gene>
    <name evidence="2" type="ORF">SAMN05216243_2881</name>
</gene>
<organism evidence="2 3">
    <name type="scientific">Sediminibacillus albus</name>
    <dbReference type="NCBI Taxonomy" id="407036"/>
    <lineage>
        <taxon>Bacteria</taxon>
        <taxon>Bacillati</taxon>
        <taxon>Bacillota</taxon>
        <taxon>Bacilli</taxon>
        <taxon>Bacillales</taxon>
        <taxon>Bacillaceae</taxon>
        <taxon>Sediminibacillus</taxon>
    </lineage>
</organism>
<evidence type="ECO:0000256" key="1">
    <source>
        <dbReference type="SAM" id="Phobius"/>
    </source>
</evidence>
<reference evidence="2 3" key="1">
    <citation type="submission" date="2016-10" db="EMBL/GenBank/DDBJ databases">
        <authorList>
            <person name="de Groot N.N."/>
        </authorList>
    </citation>
    <scope>NUCLEOTIDE SEQUENCE [LARGE SCALE GENOMIC DNA]</scope>
    <source>
        <strain evidence="2 3">CGMCC 1.6502</strain>
    </source>
</reference>
<proteinExistence type="predicted"/>